<dbReference type="KEGG" id="trc:DYE49_09255"/>
<gene>
    <name evidence="4" type="ORF">DYE49_09255</name>
    <name evidence="3" type="ORF">HNP77_002441</name>
</gene>
<dbReference type="InterPro" id="IPR005543">
    <property type="entry name" value="PASTA_dom"/>
</dbReference>
<organism evidence="3 5">
    <name type="scientific">Treponema rectale</name>
    <dbReference type="NCBI Taxonomy" id="744512"/>
    <lineage>
        <taxon>Bacteria</taxon>
        <taxon>Pseudomonadati</taxon>
        <taxon>Spirochaetota</taxon>
        <taxon>Spirochaetia</taxon>
        <taxon>Spirochaetales</taxon>
        <taxon>Treponemataceae</taxon>
        <taxon>Treponema</taxon>
    </lineage>
</organism>
<dbReference type="Gene3D" id="3.30.10.20">
    <property type="match status" value="1"/>
</dbReference>
<dbReference type="Proteomes" id="UP000578697">
    <property type="component" value="Unassembled WGS sequence"/>
</dbReference>
<accession>A0A840SL15</accession>
<reference evidence="4 6" key="1">
    <citation type="submission" date="2018-08" db="EMBL/GenBank/DDBJ databases">
        <title>The first complete genome of Treponema rectale (CHPAT), a commensal spirochete of the bovine rectum.</title>
        <authorList>
            <person name="Staton G.J."/>
            <person name="Clegg S.R."/>
            <person name="Carter S.D."/>
            <person name="Radford A.D."/>
            <person name="Darby A."/>
            <person name="Hall N."/>
            <person name="Birtles R.J."/>
            <person name="Evans N.J."/>
        </authorList>
    </citation>
    <scope>NUCLEOTIDE SEQUENCE [LARGE SCALE GENOMIC DNA]</scope>
    <source>
        <strain evidence="4 6">CHPA</strain>
    </source>
</reference>
<feature type="transmembrane region" description="Helical" evidence="1">
    <location>
        <begin position="33"/>
        <end position="54"/>
    </location>
</feature>
<evidence type="ECO:0000259" key="2">
    <source>
        <dbReference type="PROSITE" id="PS51178"/>
    </source>
</evidence>
<feature type="domain" description="PASTA" evidence="2">
    <location>
        <begin position="59"/>
        <end position="126"/>
    </location>
</feature>
<dbReference type="CDD" id="cd06577">
    <property type="entry name" value="PASTA_pknB"/>
    <property type="match status" value="1"/>
</dbReference>
<proteinExistence type="predicted"/>
<evidence type="ECO:0000256" key="1">
    <source>
        <dbReference type="SAM" id="Phobius"/>
    </source>
</evidence>
<keyword evidence="5" id="KW-1185">Reference proteome</keyword>
<dbReference type="EMBL" id="JACHFR010000005">
    <property type="protein sequence ID" value="MBB5220051.1"/>
    <property type="molecule type" value="Genomic_DNA"/>
</dbReference>
<name>A0A840SL15_9SPIR</name>
<dbReference type="EMBL" id="CP031517">
    <property type="protein sequence ID" value="QOS40636.1"/>
    <property type="molecule type" value="Genomic_DNA"/>
</dbReference>
<keyword evidence="1" id="KW-0472">Membrane</keyword>
<evidence type="ECO:0000313" key="4">
    <source>
        <dbReference type="EMBL" id="QOS40636.1"/>
    </source>
</evidence>
<dbReference type="RefSeq" id="WP_184653744.1">
    <property type="nucleotide sequence ID" value="NZ_JACHFR010000005.1"/>
</dbReference>
<keyword evidence="1" id="KW-0812">Transmembrane</keyword>
<dbReference type="Pfam" id="PF03793">
    <property type="entry name" value="PASTA"/>
    <property type="match status" value="1"/>
</dbReference>
<dbReference type="Proteomes" id="UP000593591">
    <property type="component" value="Chromosome"/>
</dbReference>
<keyword evidence="1" id="KW-1133">Transmembrane helix</keyword>
<sequence length="343" mass="38134">MKFKNPIEFLKSKKSLRVFIEKQTQAIENSGKALIFTVVGSIILMFAAALAIFFTNVQGEEKVMVPDVVGKNIYTGLFELEQKELYGKIQFRDSETGGDEGKIIAQDPVEGSIVKAYRRITLTVSRGATLDNLPDYTGSNYNDTVNKIELHYAGEVPLIKIKTPIYLTSEKNAGTIIAQYPEPDTAIIDPVEVQFIVSAGNEVHQVTVPEVEGKSISQLLELMKTSKVVFDFTNTYKHEKKFKASCENAGKKLDPYSRVKAELSFKIKEDADKTTSGIFSFNLPEYPFPVPVKLDCLDPEGIETTVIDFTHPGKSITIPYEVKKGSTLSLTVNGEMLKKEVVQ</sequence>
<evidence type="ECO:0000313" key="5">
    <source>
        <dbReference type="Proteomes" id="UP000578697"/>
    </source>
</evidence>
<evidence type="ECO:0000313" key="3">
    <source>
        <dbReference type="EMBL" id="MBB5220051.1"/>
    </source>
</evidence>
<dbReference type="PROSITE" id="PS51178">
    <property type="entry name" value="PASTA"/>
    <property type="match status" value="1"/>
</dbReference>
<protein>
    <submittedName>
        <fullName evidence="3">Beta-lactam-binding protein with PASTA domain</fullName>
    </submittedName>
    <submittedName>
        <fullName evidence="4">PASTA domain-containing protein</fullName>
    </submittedName>
</protein>
<evidence type="ECO:0000313" key="6">
    <source>
        <dbReference type="Proteomes" id="UP000593591"/>
    </source>
</evidence>
<dbReference type="SMART" id="SM00740">
    <property type="entry name" value="PASTA"/>
    <property type="match status" value="2"/>
</dbReference>
<dbReference type="AlphaFoldDB" id="A0A840SL15"/>
<reference evidence="3 5" key="2">
    <citation type="submission" date="2020-08" db="EMBL/GenBank/DDBJ databases">
        <title>Genomic Encyclopedia of Type Strains, Phase IV (KMG-IV): sequencing the most valuable type-strain genomes for metagenomic binning, comparative biology and taxonomic classification.</title>
        <authorList>
            <person name="Goeker M."/>
        </authorList>
    </citation>
    <scope>NUCLEOTIDE SEQUENCE [LARGE SCALE GENOMIC DNA]</scope>
    <source>
        <strain evidence="3 5">DSM 103679</strain>
    </source>
</reference>